<proteinExistence type="predicted"/>
<gene>
    <name evidence="6" type="ORF">COT25_04045</name>
</gene>
<keyword evidence="4" id="KW-0786">Thiamine pyrophosphate</keyword>
<dbReference type="Proteomes" id="UP000228711">
    <property type="component" value="Unassembled WGS sequence"/>
</dbReference>
<evidence type="ECO:0000256" key="4">
    <source>
        <dbReference type="ARBA" id="ARBA00023052"/>
    </source>
</evidence>
<dbReference type="GO" id="GO:0016740">
    <property type="term" value="F:transferase activity"/>
    <property type="evidence" value="ECO:0007669"/>
    <property type="project" value="UniProtKB-KW"/>
</dbReference>
<dbReference type="EMBL" id="PEXV01000133">
    <property type="protein sequence ID" value="PIS41257.1"/>
    <property type="molecule type" value="Genomic_DNA"/>
</dbReference>
<evidence type="ECO:0000256" key="2">
    <source>
        <dbReference type="ARBA" id="ARBA00022679"/>
    </source>
</evidence>
<evidence type="ECO:0000259" key="5">
    <source>
        <dbReference type="Pfam" id="PF00456"/>
    </source>
</evidence>
<evidence type="ECO:0000256" key="3">
    <source>
        <dbReference type="ARBA" id="ARBA00022723"/>
    </source>
</evidence>
<dbReference type="InterPro" id="IPR005474">
    <property type="entry name" value="Transketolase_N"/>
</dbReference>
<dbReference type="Pfam" id="PF00456">
    <property type="entry name" value="Transketolase_N"/>
    <property type="match status" value="1"/>
</dbReference>
<organism evidence="6 7">
    <name type="scientific">Candidatus Kerfeldbacteria bacterium CG08_land_8_20_14_0_20_42_7</name>
    <dbReference type="NCBI Taxonomy" id="2014245"/>
    <lineage>
        <taxon>Bacteria</taxon>
        <taxon>Candidatus Kerfeldiibacteriota</taxon>
    </lineage>
</organism>
<name>A0A2H0YRY8_9BACT</name>
<dbReference type="InterPro" id="IPR049557">
    <property type="entry name" value="Transketolase_CS"/>
</dbReference>
<evidence type="ECO:0000313" key="7">
    <source>
        <dbReference type="Proteomes" id="UP000228711"/>
    </source>
</evidence>
<comment type="cofactor">
    <cofactor evidence="1">
        <name>thiamine diphosphate</name>
        <dbReference type="ChEBI" id="CHEBI:58937"/>
    </cofactor>
</comment>
<dbReference type="Gene3D" id="3.40.50.970">
    <property type="match status" value="1"/>
</dbReference>
<evidence type="ECO:0000313" key="6">
    <source>
        <dbReference type="EMBL" id="PIS41257.1"/>
    </source>
</evidence>
<feature type="non-terminal residue" evidence="6">
    <location>
        <position position="56"/>
    </location>
</feature>
<evidence type="ECO:0000256" key="1">
    <source>
        <dbReference type="ARBA" id="ARBA00001964"/>
    </source>
</evidence>
<dbReference type="PROSITE" id="PS00801">
    <property type="entry name" value="TRANSKETOLASE_1"/>
    <property type="match status" value="1"/>
</dbReference>
<reference evidence="7" key="1">
    <citation type="submission" date="2017-09" db="EMBL/GenBank/DDBJ databases">
        <title>Depth-based differentiation of microbial function through sediment-hosted aquifers and enrichment of novel symbionts in the deep terrestrial subsurface.</title>
        <authorList>
            <person name="Probst A.J."/>
            <person name="Ladd B."/>
            <person name="Jarett J.K."/>
            <person name="Geller-Mcgrath D.E."/>
            <person name="Sieber C.M.K."/>
            <person name="Emerson J.B."/>
            <person name="Anantharaman K."/>
            <person name="Thomas B.C."/>
            <person name="Malmstrom R."/>
            <person name="Stieglmeier M."/>
            <person name="Klingl A."/>
            <person name="Woyke T."/>
            <person name="Ryan C.M."/>
            <person name="Banfield J.F."/>
        </authorList>
    </citation>
    <scope>NUCLEOTIDE SEQUENCE [LARGE SCALE GENOMIC DNA]</scope>
</reference>
<accession>A0A2H0YRY8</accession>
<sequence>MEHTQKLSELAKHIRFNILDMTTRAKSGHPSSSLSAVELMTVLFFDGFLRYDPAHP</sequence>
<feature type="domain" description="Transketolase N-terminal" evidence="5">
    <location>
        <begin position="9"/>
        <end position="56"/>
    </location>
</feature>
<protein>
    <submittedName>
        <fullName evidence="6">Transketolase</fullName>
    </submittedName>
</protein>
<dbReference type="SUPFAM" id="SSF52518">
    <property type="entry name" value="Thiamin diphosphate-binding fold (THDP-binding)"/>
    <property type="match status" value="1"/>
</dbReference>
<comment type="caution">
    <text evidence="6">The sequence shown here is derived from an EMBL/GenBank/DDBJ whole genome shotgun (WGS) entry which is preliminary data.</text>
</comment>
<dbReference type="InterPro" id="IPR029061">
    <property type="entry name" value="THDP-binding"/>
</dbReference>
<dbReference type="GO" id="GO:0046872">
    <property type="term" value="F:metal ion binding"/>
    <property type="evidence" value="ECO:0007669"/>
    <property type="project" value="UniProtKB-KW"/>
</dbReference>
<keyword evidence="2" id="KW-0808">Transferase</keyword>
<dbReference type="AlphaFoldDB" id="A0A2H0YRY8"/>
<keyword evidence="3" id="KW-0479">Metal-binding</keyword>